<feature type="domain" description="NAF" evidence="1">
    <location>
        <begin position="2"/>
        <end position="46"/>
    </location>
</feature>
<evidence type="ECO:0000259" key="1">
    <source>
        <dbReference type="Pfam" id="PF03822"/>
    </source>
</evidence>
<keyword evidence="3" id="KW-1185">Reference proteome</keyword>
<gene>
    <name evidence="2" type="ORF">TIFTF001_035676</name>
</gene>
<dbReference type="Gramene" id="FCD_00011165-RA">
    <property type="protein sequence ID" value="FCD_00011165-RA:cds"/>
    <property type="gene ID" value="FCD_00011165"/>
</dbReference>
<dbReference type="InterPro" id="IPR004041">
    <property type="entry name" value="NAF_dom"/>
</dbReference>
<protein>
    <recommendedName>
        <fullName evidence="1">NAF domain-containing protein</fullName>
    </recommendedName>
</protein>
<dbReference type="Proteomes" id="UP001187192">
    <property type="component" value="Unassembled WGS sequence"/>
</dbReference>
<organism evidence="2 3">
    <name type="scientific">Ficus carica</name>
    <name type="common">Common fig</name>
    <dbReference type="NCBI Taxonomy" id="3494"/>
    <lineage>
        <taxon>Eukaryota</taxon>
        <taxon>Viridiplantae</taxon>
        <taxon>Streptophyta</taxon>
        <taxon>Embryophyta</taxon>
        <taxon>Tracheophyta</taxon>
        <taxon>Spermatophyta</taxon>
        <taxon>Magnoliopsida</taxon>
        <taxon>eudicotyledons</taxon>
        <taxon>Gunneridae</taxon>
        <taxon>Pentapetalae</taxon>
        <taxon>rosids</taxon>
        <taxon>fabids</taxon>
        <taxon>Rosales</taxon>
        <taxon>Moraceae</taxon>
        <taxon>Ficeae</taxon>
        <taxon>Ficus</taxon>
    </lineage>
</organism>
<evidence type="ECO:0000313" key="3">
    <source>
        <dbReference type="Proteomes" id="UP001187192"/>
    </source>
</evidence>
<accession>A0AA88E587</accession>
<dbReference type="AlphaFoldDB" id="A0AA88E587"/>
<dbReference type="Gene3D" id="3.30.310.80">
    <property type="entry name" value="Kinase associated domain 1, KA1"/>
    <property type="match status" value="1"/>
</dbReference>
<name>A0AA88E587_FICCA</name>
<dbReference type="Pfam" id="PF03822">
    <property type="entry name" value="NAF"/>
    <property type="match status" value="1"/>
</dbReference>
<reference evidence="2" key="1">
    <citation type="submission" date="2023-07" db="EMBL/GenBank/DDBJ databases">
        <title>draft genome sequence of fig (Ficus carica).</title>
        <authorList>
            <person name="Takahashi T."/>
            <person name="Nishimura K."/>
        </authorList>
    </citation>
    <scope>NUCLEOTIDE SEQUENCE</scope>
</reference>
<dbReference type="GO" id="GO:0007165">
    <property type="term" value="P:signal transduction"/>
    <property type="evidence" value="ECO:0007669"/>
    <property type="project" value="InterPro"/>
</dbReference>
<comment type="caution">
    <text evidence="2">The sequence shown here is derived from an EMBL/GenBank/DDBJ whole genome shotgun (WGS) entry which is preliminary data.</text>
</comment>
<evidence type="ECO:0000313" key="2">
    <source>
        <dbReference type="EMBL" id="GMN66610.1"/>
    </source>
</evidence>
<sequence>MSGFVLSSLFESKRKAASMFTSQCSASAIMTKLESMVKGLSFRVVKVKDAQVRLQGCLKERKGGLSTIVCRLYRSSFQVVSCSFTTCPIGPYGCRTR</sequence>
<dbReference type="EMBL" id="BTGU01000344">
    <property type="protein sequence ID" value="GMN66610.1"/>
    <property type="molecule type" value="Genomic_DNA"/>
</dbReference>
<proteinExistence type="predicted"/>